<dbReference type="Proteomes" id="UP000785679">
    <property type="component" value="Unassembled WGS sequence"/>
</dbReference>
<evidence type="ECO:0000313" key="2">
    <source>
        <dbReference type="EMBL" id="TNV71232.1"/>
    </source>
</evidence>
<keyword evidence="3" id="KW-1185">Reference proteome</keyword>
<organism evidence="2 3">
    <name type="scientific">Halteria grandinella</name>
    <dbReference type="NCBI Taxonomy" id="5974"/>
    <lineage>
        <taxon>Eukaryota</taxon>
        <taxon>Sar</taxon>
        <taxon>Alveolata</taxon>
        <taxon>Ciliophora</taxon>
        <taxon>Intramacronucleata</taxon>
        <taxon>Spirotrichea</taxon>
        <taxon>Stichotrichia</taxon>
        <taxon>Sporadotrichida</taxon>
        <taxon>Halteriidae</taxon>
        <taxon>Halteria</taxon>
    </lineage>
</organism>
<evidence type="ECO:0000313" key="3">
    <source>
        <dbReference type="Proteomes" id="UP000785679"/>
    </source>
</evidence>
<accession>A0A8J8NAA1</accession>
<dbReference type="AlphaFoldDB" id="A0A8J8NAA1"/>
<protein>
    <submittedName>
        <fullName evidence="2">Uncharacterized protein</fullName>
    </submittedName>
</protein>
<proteinExistence type="predicted"/>
<name>A0A8J8NAA1_HALGN</name>
<reference evidence="2" key="1">
    <citation type="submission" date="2019-06" db="EMBL/GenBank/DDBJ databases">
        <authorList>
            <person name="Zheng W."/>
        </authorList>
    </citation>
    <scope>NUCLEOTIDE SEQUENCE</scope>
    <source>
        <strain evidence="2">QDHG01</strain>
    </source>
</reference>
<comment type="caution">
    <text evidence="2">The sequence shown here is derived from an EMBL/GenBank/DDBJ whole genome shotgun (WGS) entry which is preliminary data.</text>
</comment>
<dbReference type="EMBL" id="RRYP01030225">
    <property type="protein sequence ID" value="TNV71232.1"/>
    <property type="molecule type" value="Genomic_DNA"/>
</dbReference>
<gene>
    <name evidence="2" type="ORF">FGO68_gene13003</name>
</gene>
<evidence type="ECO:0000256" key="1">
    <source>
        <dbReference type="SAM" id="MobiDB-lite"/>
    </source>
</evidence>
<feature type="compositionally biased region" description="Polar residues" evidence="1">
    <location>
        <begin position="75"/>
        <end position="88"/>
    </location>
</feature>
<sequence>MTQAGKRMSSHEKRIVYSMKCQSLMYKILPSNVYRMSSKGVQSITSQAGMKVSKRRETIASRRWQRIFLTILKTQSSARQANRSNKPPQKSDRALM</sequence>
<feature type="region of interest" description="Disordered" evidence="1">
    <location>
        <begin position="75"/>
        <end position="96"/>
    </location>
</feature>